<dbReference type="Gene3D" id="2.60.40.3210">
    <property type="entry name" value="Zona pellucida, ZP-N domain"/>
    <property type="match status" value="1"/>
</dbReference>
<keyword evidence="1" id="KW-0732">Signal</keyword>
<dbReference type="EMBL" id="FN656904">
    <property type="protein sequence ID" value="CBY42139.1"/>
    <property type="molecule type" value="Genomic_DNA"/>
</dbReference>
<dbReference type="InterPro" id="IPR001507">
    <property type="entry name" value="ZP_dom"/>
</dbReference>
<proteinExistence type="predicted"/>
<dbReference type="PANTHER" id="PTHR14002">
    <property type="entry name" value="ENDOGLIN/TGF-BETA RECEPTOR TYPE III"/>
    <property type="match status" value="1"/>
</dbReference>
<evidence type="ECO:0000313" key="5">
    <source>
        <dbReference type="EMBL" id="CBY42139.1"/>
    </source>
</evidence>
<dbReference type="Pfam" id="PF00100">
    <property type="entry name" value="Zona_pellucida"/>
    <property type="match status" value="1"/>
</dbReference>
<dbReference type="AlphaFoldDB" id="E4Z361"/>
<keyword evidence="2" id="KW-1015">Disulfide bond</keyword>
<evidence type="ECO:0000256" key="3">
    <source>
        <dbReference type="SAM" id="MobiDB-lite"/>
    </source>
</evidence>
<gene>
    <name evidence="5" type="ORF">GSOID_T00025809001</name>
</gene>
<feature type="domain" description="ZP" evidence="4">
    <location>
        <begin position="1"/>
        <end position="175"/>
    </location>
</feature>
<dbReference type="Proteomes" id="UP000011014">
    <property type="component" value="Unassembled WGS sequence"/>
</dbReference>
<dbReference type="PANTHER" id="PTHR14002:SF20">
    <property type="entry name" value="ZONA PELLUCIDA-LIKE DOMAIN-CONTAINING PROTEIN 1"/>
    <property type="match status" value="1"/>
</dbReference>
<dbReference type="Gene3D" id="2.60.40.4100">
    <property type="entry name" value="Zona pellucida, ZP-C domain"/>
    <property type="match status" value="1"/>
</dbReference>
<dbReference type="PROSITE" id="PS51034">
    <property type="entry name" value="ZP_2"/>
    <property type="match status" value="1"/>
</dbReference>
<accession>E4Z361</accession>
<dbReference type="InterPro" id="IPR055355">
    <property type="entry name" value="ZP-C"/>
</dbReference>
<sequence>ELHMDPSTAFLSGPHGNVDSPSSPSADNTCTGELVDDQWNFKVAGDVRDCNTAIALNETNIMFSNSVSGTAGVATTKITRERVLQIDLTCNFEKITRVSTADPARTALYDINVDLGGELAEFEIGMALYKDNTFTELVPSDAVLFVPNPLFVGVTMAEAHPNLVIQLEHCWATPM</sequence>
<feature type="region of interest" description="Disordered" evidence="3">
    <location>
        <begin position="1"/>
        <end position="31"/>
    </location>
</feature>
<protein>
    <recommendedName>
        <fullName evidence="4">ZP domain-containing protein</fullName>
    </recommendedName>
</protein>
<evidence type="ECO:0000256" key="2">
    <source>
        <dbReference type="ARBA" id="ARBA00023157"/>
    </source>
</evidence>
<feature type="non-terminal residue" evidence="5">
    <location>
        <position position="1"/>
    </location>
</feature>
<reference evidence="5" key="1">
    <citation type="journal article" date="2010" name="Science">
        <title>Plasticity of animal genome architecture unmasked by rapid evolution of a pelagic tunicate.</title>
        <authorList>
            <person name="Denoeud F."/>
            <person name="Henriet S."/>
            <person name="Mungpakdee S."/>
            <person name="Aury J.M."/>
            <person name="Da Silva C."/>
            <person name="Brinkmann H."/>
            <person name="Mikhaleva J."/>
            <person name="Olsen L.C."/>
            <person name="Jubin C."/>
            <person name="Canestro C."/>
            <person name="Bouquet J.M."/>
            <person name="Danks G."/>
            <person name="Poulain J."/>
            <person name="Campsteijn C."/>
            <person name="Adamski M."/>
            <person name="Cross I."/>
            <person name="Yadetie F."/>
            <person name="Muffato M."/>
            <person name="Louis A."/>
            <person name="Butcher S."/>
            <person name="Tsagkogeorga G."/>
            <person name="Konrad A."/>
            <person name="Singh S."/>
            <person name="Jensen M.F."/>
            <person name="Cong E.H."/>
            <person name="Eikeseth-Otteraa H."/>
            <person name="Noel B."/>
            <person name="Anthouard V."/>
            <person name="Porcel B.M."/>
            <person name="Kachouri-Lafond R."/>
            <person name="Nishino A."/>
            <person name="Ugolini M."/>
            <person name="Chourrout P."/>
            <person name="Nishida H."/>
            <person name="Aasland R."/>
            <person name="Huzurbazar S."/>
            <person name="Westhof E."/>
            <person name="Delsuc F."/>
            <person name="Lehrach H."/>
            <person name="Reinhardt R."/>
            <person name="Weissenbach J."/>
            <person name="Roy S.W."/>
            <person name="Artiguenave F."/>
            <person name="Postlethwait J.H."/>
            <person name="Manak J.R."/>
            <person name="Thompson E.M."/>
            <person name="Jaillon O."/>
            <person name="Du Pasquier L."/>
            <person name="Boudinot P."/>
            <person name="Liberles D.A."/>
            <person name="Volff J.N."/>
            <person name="Philippe H."/>
            <person name="Lenhard B."/>
            <person name="Roest Crollius H."/>
            <person name="Wincker P."/>
            <person name="Chourrout D."/>
        </authorList>
    </citation>
    <scope>NUCLEOTIDE SEQUENCE [LARGE SCALE GENOMIC DNA]</scope>
</reference>
<evidence type="ECO:0000256" key="1">
    <source>
        <dbReference type="ARBA" id="ARBA00022729"/>
    </source>
</evidence>
<organism evidence="5">
    <name type="scientific">Oikopleura dioica</name>
    <name type="common">Tunicate</name>
    <dbReference type="NCBI Taxonomy" id="34765"/>
    <lineage>
        <taxon>Eukaryota</taxon>
        <taxon>Metazoa</taxon>
        <taxon>Chordata</taxon>
        <taxon>Tunicata</taxon>
        <taxon>Appendicularia</taxon>
        <taxon>Copelata</taxon>
        <taxon>Oikopleuridae</taxon>
        <taxon>Oikopleura</taxon>
    </lineage>
</organism>
<name>E4Z361_OIKDI</name>
<dbReference type="InterPro" id="IPR042235">
    <property type="entry name" value="ZP-C_dom"/>
</dbReference>
<feature type="compositionally biased region" description="Polar residues" evidence="3">
    <location>
        <begin position="19"/>
        <end position="31"/>
    </location>
</feature>
<evidence type="ECO:0000259" key="4">
    <source>
        <dbReference type="PROSITE" id="PS51034"/>
    </source>
</evidence>